<dbReference type="EMBL" id="CP000750">
    <property type="protein sequence ID" value="ABS01721.1"/>
    <property type="molecule type" value="Genomic_DNA"/>
</dbReference>
<dbReference type="Gene3D" id="2.40.30.10">
    <property type="entry name" value="Translation factors"/>
    <property type="match status" value="1"/>
</dbReference>
<dbReference type="InterPro" id="IPR008333">
    <property type="entry name" value="Cbr1-like_FAD-bd_dom"/>
</dbReference>
<gene>
    <name evidence="5" type="ordered locus">Krad_0231</name>
</gene>
<dbReference type="Proteomes" id="UP000001116">
    <property type="component" value="Chromosome"/>
</dbReference>
<dbReference type="InterPro" id="IPR039261">
    <property type="entry name" value="FNR_nucleotide-bd"/>
</dbReference>
<evidence type="ECO:0000256" key="3">
    <source>
        <dbReference type="ARBA" id="ARBA00023014"/>
    </source>
</evidence>
<accession>A6W4I2</accession>
<reference evidence="6" key="1">
    <citation type="journal article" date="2008" name="PLoS ONE">
        <title>Survival in nuclear waste, extreme resistance, and potential applications gleaned from the genome sequence of Kineococcus radiotolerans SRS30216.</title>
        <authorList>
            <person name="Bagwell C.E."/>
            <person name="Bhat S."/>
            <person name="Hawkins G.M."/>
            <person name="Smith B.W."/>
            <person name="Biswas T."/>
            <person name="Hoover T.R."/>
            <person name="Saunders E."/>
            <person name="Han C.S."/>
            <person name="Tsodikov O.V."/>
            <person name="Shimkets L.J."/>
        </authorList>
    </citation>
    <scope>NUCLEOTIDE SEQUENCE [LARGE SCALE GENOMIC DNA]</scope>
    <source>
        <strain evidence="6">ATCC BAA-149 / DSM 14245 / SRS30216</strain>
    </source>
</reference>
<evidence type="ECO:0000259" key="4">
    <source>
        <dbReference type="PROSITE" id="PS51384"/>
    </source>
</evidence>
<evidence type="ECO:0000256" key="1">
    <source>
        <dbReference type="ARBA" id="ARBA00001974"/>
    </source>
</evidence>
<dbReference type="SUPFAM" id="SSF52343">
    <property type="entry name" value="Ferredoxin reductase-like, C-terminal NADP-linked domain"/>
    <property type="match status" value="1"/>
</dbReference>
<dbReference type="PROSITE" id="PS51384">
    <property type="entry name" value="FAD_FR"/>
    <property type="match status" value="1"/>
</dbReference>
<dbReference type="InterPro" id="IPR017927">
    <property type="entry name" value="FAD-bd_FR_type"/>
</dbReference>
<keyword evidence="2" id="KW-0479">Metal-binding</keyword>
<dbReference type="InterPro" id="IPR050415">
    <property type="entry name" value="MRET"/>
</dbReference>
<name>A6W4I2_KINRD</name>
<keyword evidence="6" id="KW-1185">Reference proteome</keyword>
<dbReference type="InterPro" id="IPR017938">
    <property type="entry name" value="Riboflavin_synthase-like_b-brl"/>
</dbReference>
<dbReference type="AlphaFoldDB" id="A6W4I2"/>
<keyword evidence="2" id="KW-0408">Iron</keyword>
<dbReference type="HOGENOM" id="CLU_1584300_0_0_11"/>
<proteinExistence type="predicted"/>
<dbReference type="eggNOG" id="COG1018">
    <property type="taxonomic scope" value="Bacteria"/>
</dbReference>
<feature type="domain" description="FAD-binding FR-type" evidence="4">
    <location>
        <begin position="10"/>
        <end position="114"/>
    </location>
</feature>
<dbReference type="GO" id="GO:0016491">
    <property type="term" value="F:oxidoreductase activity"/>
    <property type="evidence" value="ECO:0007669"/>
    <property type="project" value="InterPro"/>
</dbReference>
<dbReference type="RefSeq" id="WP_012085456.1">
    <property type="nucleotide sequence ID" value="NC_009664.2"/>
</dbReference>
<keyword evidence="3" id="KW-0411">Iron-sulfur</keyword>
<organism evidence="5 6">
    <name type="scientific">Kineococcus radiotolerans (strain ATCC BAA-149 / DSM 14245 / SRS30216)</name>
    <dbReference type="NCBI Taxonomy" id="266940"/>
    <lineage>
        <taxon>Bacteria</taxon>
        <taxon>Bacillati</taxon>
        <taxon>Actinomycetota</taxon>
        <taxon>Actinomycetes</taxon>
        <taxon>Kineosporiales</taxon>
        <taxon>Kineosporiaceae</taxon>
        <taxon>Kineococcus</taxon>
    </lineage>
</organism>
<dbReference type="PANTHER" id="PTHR47354:SF5">
    <property type="entry name" value="PROTEIN RFBI"/>
    <property type="match status" value="1"/>
</dbReference>
<sequence length="168" mass="17431">MARAAVLALNGWRAARVLEVRPESATARTLVLGIASWPGHLAGQHLDVRLTAPDGYRAVRSYSIASAALGPGPAEVEIGVELLPDGEVSSFLTGEVRAGDVLEVTGPLGGWFVWRPGAPGPVQLVGGGSGVVALVSVVRTHAVVPDPPPLRLGHEAGRIRTERFGSAR</sequence>
<dbReference type="SUPFAM" id="SSF63380">
    <property type="entry name" value="Riboflavin synthase domain-like"/>
    <property type="match status" value="1"/>
</dbReference>
<comment type="cofactor">
    <cofactor evidence="1">
        <name>FAD</name>
        <dbReference type="ChEBI" id="CHEBI:57692"/>
    </cofactor>
</comment>
<dbReference type="PRINTS" id="PR00406">
    <property type="entry name" value="CYTB5RDTASE"/>
</dbReference>
<evidence type="ECO:0000313" key="5">
    <source>
        <dbReference type="EMBL" id="ABS01721.1"/>
    </source>
</evidence>
<evidence type="ECO:0000313" key="6">
    <source>
        <dbReference type="Proteomes" id="UP000001116"/>
    </source>
</evidence>
<dbReference type="PANTHER" id="PTHR47354">
    <property type="entry name" value="NADH OXIDOREDUCTASE HCR"/>
    <property type="match status" value="1"/>
</dbReference>
<dbReference type="KEGG" id="kra:Krad_0231"/>
<protein>
    <submittedName>
        <fullName evidence="5">Oxidoreductase FAD-binding domain protein</fullName>
    </submittedName>
</protein>
<keyword evidence="2" id="KW-0001">2Fe-2S</keyword>
<evidence type="ECO:0000256" key="2">
    <source>
        <dbReference type="ARBA" id="ARBA00022714"/>
    </source>
</evidence>
<dbReference type="Pfam" id="PF00970">
    <property type="entry name" value="FAD_binding_6"/>
    <property type="match status" value="1"/>
</dbReference>
<dbReference type="GO" id="GO:0051537">
    <property type="term" value="F:2 iron, 2 sulfur cluster binding"/>
    <property type="evidence" value="ECO:0007669"/>
    <property type="project" value="UniProtKB-KW"/>
</dbReference>
<dbReference type="OrthoDB" id="5179582at2"/>